<feature type="compositionally biased region" description="Polar residues" evidence="1">
    <location>
        <begin position="17"/>
        <end position="28"/>
    </location>
</feature>
<keyword evidence="2" id="KW-0732">Signal</keyword>
<proteinExistence type="predicted"/>
<dbReference type="AlphaFoldDB" id="A0A371P9R5"/>
<protein>
    <submittedName>
        <fullName evidence="3">Uncharacterized protein</fullName>
    </submittedName>
</protein>
<evidence type="ECO:0000256" key="2">
    <source>
        <dbReference type="SAM" id="SignalP"/>
    </source>
</evidence>
<accession>A0A371P9R5</accession>
<gene>
    <name evidence="3" type="ORF">DX116_03615</name>
</gene>
<evidence type="ECO:0000256" key="1">
    <source>
        <dbReference type="SAM" id="MobiDB-lite"/>
    </source>
</evidence>
<dbReference type="Proteomes" id="UP000265581">
    <property type="component" value="Unassembled WGS sequence"/>
</dbReference>
<feature type="chain" id="PRO_5039728567" evidence="2">
    <location>
        <begin position="20"/>
        <end position="134"/>
    </location>
</feature>
<comment type="caution">
    <text evidence="3">The sequence shown here is derived from an EMBL/GenBank/DDBJ whole genome shotgun (WGS) entry which is preliminary data.</text>
</comment>
<dbReference type="PROSITE" id="PS51257">
    <property type="entry name" value="PROKAR_LIPOPROTEIN"/>
    <property type="match status" value="1"/>
</dbReference>
<feature type="signal peptide" evidence="2">
    <location>
        <begin position="1"/>
        <end position="19"/>
    </location>
</feature>
<name>A0A371P9R5_9ACTN</name>
<feature type="region of interest" description="Disordered" evidence="1">
    <location>
        <begin position="17"/>
        <end position="44"/>
    </location>
</feature>
<evidence type="ECO:0000313" key="3">
    <source>
        <dbReference type="EMBL" id="REK72703.1"/>
    </source>
</evidence>
<sequence length="134" mass="13209">MRFVAVALLVVLAACSGGSSEPSGPATSTPAPGVVVPTNPPPTGTPVPEALSDFRCEADGAGTYTATGAVTNRTKATVTFQVTVNVGQPSGTPQAAMTKQLAKVGAGGSATFEIVKIPVAAEGGTCHVQVVTTK</sequence>
<dbReference type="EMBL" id="QUBR01000001">
    <property type="protein sequence ID" value="REK72703.1"/>
    <property type="molecule type" value="Genomic_DNA"/>
</dbReference>
<evidence type="ECO:0000313" key="4">
    <source>
        <dbReference type="Proteomes" id="UP000265581"/>
    </source>
</evidence>
<organism evidence="3 4">
    <name type="scientific">Aeromicrobium endophyticum</name>
    <dbReference type="NCBI Taxonomy" id="2292704"/>
    <lineage>
        <taxon>Bacteria</taxon>
        <taxon>Bacillati</taxon>
        <taxon>Actinomycetota</taxon>
        <taxon>Actinomycetes</taxon>
        <taxon>Propionibacteriales</taxon>
        <taxon>Nocardioidaceae</taxon>
        <taxon>Aeromicrobium</taxon>
    </lineage>
</organism>
<reference evidence="3 4" key="1">
    <citation type="submission" date="2018-08" db="EMBL/GenBank/DDBJ databases">
        <title>Aeromicrobium sp. M2KJ-4, whole genome shotgun sequence.</title>
        <authorList>
            <person name="Tuo L."/>
        </authorList>
    </citation>
    <scope>NUCLEOTIDE SEQUENCE [LARGE SCALE GENOMIC DNA]</scope>
    <source>
        <strain evidence="3 4">M2KJ-4</strain>
    </source>
</reference>
<dbReference type="RefSeq" id="WP_119702816.1">
    <property type="nucleotide sequence ID" value="NZ_JBHSOI010000001.1"/>
</dbReference>
<keyword evidence="4" id="KW-1185">Reference proteome</keyword>
<dbReference type="OrthoDB" id="3748429at2"/>